<feature type="non-terminal residue" evidence="2">
    <location>
        <position position="1"/>
    </location>
</feature>
<evidence type="ECO:0000256" key="1">
    <source>
        <dbReference type="SAM" id="MobiDB-lite"/>
    </source>
</evidence>
<reference evidence="2 3" key="1">
    <citation type="journal article" date="2021" name="Sci. Rep.">
        <title>Genome sequencing of the multicellular alga Astrephomene provides insights into convergent evolution of germ-soma differentiation.</title>
        <authorList>
            <person name="Yamashita S."/>
            <person name="Yamamoto K."/>
            <person name="Matsuzaki R."/>
            <person name="Suzuki S."/>
            <person name="Yamaguchi H."/>
            <person name="Hirooka S."/>
            <person name="Minakuchi Y."/>
            <person name="Miyagishima S."/>
            <person name="Kawachi M."/>
            <person name="Toyoda A."/>
            <person name="Nozaki H."/>
        </authorList>
    </citation>
    <scope>NUCLEOTIDE SEQUENCE [LARGE SCALE GENOMIC DNA]</scope>
    <source>
        <strain evidence="2 3">NIES-4017</strain>
    </source>
</reference>
<organism evidence="2 3">
    <name type="scientific">Astrephomene gubernaculifera</name>
    <dbReference type="NCBI Taxonomy" id="47775"/>
    <lineage>
        <taxon>Eukaryota</taxon>
        <taxon>Viridiplantae</taxon>
        <taxon>Chlorophyta</taxon>
        <taxon>core chlorophytes</taxon>
        <taxon>Chlorophyceae</taxon>
        <taxon>CS clade</taxon>
        <taxon>Chlamydomonadales</taxon>
        <taxon>Astrephomenaceae</taxon>
        <taxon>Astrephomene</taxon>
    </lineage>
</organism>
<gene>
    <name evidence="2" type="ORF">Agub_g1110</name>
</gene>
<feature type="region of interest" description="Disordered" evidence="1">
    <location>
        <begin position="79"/>
        <end position="103"/>
    </location>
</feature>
<evidence type="ECO:0000313" key="2">
    <source>
        <dbReference type="EMBL" id="GFR40537.1"/>
    </source>
</evidence>
<dbReference type="Proteomes" id="UP001054857">
    <property type="component" value="Unassembled WGS sequence"/>
</dbReference>
<feature type="compositionally biased region" description="Low complexity" evidence="1">
    <location>
        <begin position="86"/>
        <end position="99"/>
    </location>
</feature>
<name>A0AAD3HH15_9CHLO</name>
<protein>
    <submittedName>
        <fullName evidence="2">Uncharacterized protein</fullName>
    </submittedName>
</protein>
<sequence>MVIHSAVRLETAPAAALLAPSHLSVQAPMQCLHRSSRRARRSPPASLTLPLPVLLLLLLTACWAPRATLAAEASTTQDPSLTSVDASGGQQQQQQQSAGGTAGVAVRQECSDVPVSTSQLELAKRADIIVTGVVLAAGAGSGLCHDNGTLVPLPDSPSTKSSSGTSFVLVGLQCVHRGLVRCRTNTEDAGDCLLLLEAPVLADSVPCALTGGQRYMFF</sequence>
<dbReference type="EMBL" id="BMAR01000001">
    <property type="protein sequence ID" value="GFR40537.1"/>
    <property type="molecule type" value="Genomic_DNA"/>
</dbReference>
<keyword evidence="3" id="KW-1185">Reference proteome</keyword>
<dbReference type="AlphaFoldDB" id="A0AAD3HH15"/>
<evidence type="ECO:0000313" key="3">
    <source>
        <dbReference type="Proteomes" id="UP001054857"/>
    </source>
</evidence>
<comment type="caution">
    <text evidence="2">The sequence shown here is derived from an EMBL/GenBank/DDBJ whole genome shotgun (WGS) entry which is preliminary data.</text>
</comment>
<accession>A0AAD3HH15</accession>
<proteinExistence type="predicted"/>